<dbReference type="STRING" id="130081.M2Y694"/>
<name>M2Y694_GALSU</name>
<dbReference type="InterPro" id="IPR027417">
    <property type="entry name" value="P-loop_NTPase"/>
</dbReference>
<evidence type="ECO:0000256" key="9">
    <source>
        <dbReference type="ARBA" id="ARBA00049563"/>
    </source>
</evidence>
<proteinExistence type="inferred from homology"/>
<keyword evidence="7 10" id="KW-0067">ATP-binding</keyword>
<accession>M2Y694</accession>
<dbReference type="AlphaFoldDB" id="M2Y694"/>
<evidence type="ECO:0000256" key="6">
    <source>
        <dbReference type="ARBA" id="ARBA00022741"/>
    </source>
</evidence>
<comment type="similarity">
    <text evidence="2 10">Belongs to the IPP transferase family.</text>
</comment>
<dbReference type="InterPro" id="IPR039657">
    <property type="entry name" value="Dimethylallyltransferase"/>
</dbReference>
<keyword evidence="12" id="KW-1185">Reference proteome</keyword>
<dbReference type="Gene3D" id="1.10.20.140">
    <property type="match status" value="1"/>
</dbReference>
<evidence type="ECO:0000256" key="3">
    <source>
        <dbReference type="ARBA" id="ARBA00012665"/>
    </source>
</evidence>
<dbReference type="Gramene" id="EME31548">
    <property type="protein sequence ID" value="EME31548"/>
    <property type="gene ID" value="Gasu_12210"/>
</dbReference>
<reference evidence="12" key="1">
    <citation type="journal article" date="2013" name="Science">
        <title>Gene transfer from bacteria and archaea facilitated evolution of an extremophilic eukaryote.</title>
        <authorList>
            <person name="Schonknecht G."/>
            <person name="Chen W.H."/>
            <person name="Ternes C.M."/>
            <person name="Barbier G.G."/>
            <person name="Shrestha R.P."/>
            <person name="Stanke M."/>
            <person name="Brautigam A."/>
            <person name="Baker B.J."/>
            <person name="Banfield J.F."/>
            <person name="Garavito R.M."/>
            <person name="Carr K."/>
            <person name="Wilkerson C."/>
            <person name="Rensing S.A."/>
            <person name="Gagneul D."/>
            <person name="Dickenson N.E."/>
            <person name="Oesterhelt C."/>
            <person name="Lercher M.J."/>
            <person name="Weber A.P."/>
        </authorList>
    </citation>
    <scope>NUCLEOTIDE SEQUENCE [LARGE SCALE GENOMIC DNA]</scope>
    <source>
        <strain evidence="12">074W</strain>
    </source>
</reference>
<dbReference type="OMA" id="VPHYLID"/>
<organism evidence="11 12">
    <name type="scientific">Galdieria sulphuraria</name>
    <name type="common">Red alga</name>
    <dbReference type="NCBI Taxonomy" id="130081"/>
    <lineage>
        <taxon>Eukaryota</taxon>
        <taxon>Rhodophyta</taxon>
        <taxon>Bangiophyceae</taxon>
        <taxon>Galdieriales</taxon>
        <taxon>Galdieriaceae</taxon>
        <taxon>Galdieria</taxon>
    </lineage>
</organism>
<keyword evidence="5" id="KW-0819">tRNA processing</keyword>
<evidence type="ECO:0000256" key="4">
    <source>
        <dbReference type="ARBA" id="ARBA00022679"/>
    </source>
</evidence>
<dbReference type="InterPro" id="IPR018022">
    <property type="entry name" value="IPT"/>
</dbReference>
<dbReference type="Gene3D" id="3.40.50.300">
    <property type="entry name" value="P-loop containing nucleotide triphosphate hydrolases"/>
    <property type="match status" value="1"/>
</dbReference>
<dbReference type="GeneID" id="17090185"/>
<evidence type="ECO:0000256" key="10">
    <source>
        <dbReference type="RuleBase" id="RU003785"/>
    </source>
</evidence>
<protein>
    <recommendedName>
        <fullName evidence="3">tRNA dimethylallyltransferase</fullName>
        <ecNumber evidence="3">2.5.1.75</ecNumber>
    </recommendedName>
</protein>
<dbReference type="eggNOG" id="KOG1384">
    <property type="taxonomic scope" value="Eukaryota"/>
</dbReference>
<comment type="cofactor">
    <cofactor evidence="1">
        <name>Mg(2+)</name>
        <dbReference type="ChEBI" id="CHEBI:18420"/>
    </cofactor>
</comment>
<dbReference type="HAMAP" id="MF_00185">
    <property type="entry name" value="IPP_trans"/>
    <property type="match status" value="1"/>
</dbReference>
<keyword evidence="4 10" id="KW-0808">Transferase</keyword>
<evidence type="ECO:0000256" key="5">
    <source>
        <dbReference type="ARBA" id="ARBA00022694"/>
    </source>
</evidence>
<evidence type="ECO:0000256" key="8">
    <source>
        <dbReference type="ARBA" id="ARBA00022842"/>
    </source>
</evidence>
<dbReference type="Pfam" id="PF01715">
    <property type="entry name" value="IPPT"/>
    <property type="match status" value="1"/>
</dbReference>
<dbReference type="EC" id="2.5.1.75" evidence="3"/>
<keyword evidence="8" id="KW-0460">Magnesium</keyword>
<gene>
    <name evidence="11" type="ORF">Gasu_12210</name>
</gene>
<dbReference type="EMBL" id="KB454491">
    <property type="protein sequence ID" value="EME31548.1"/>
    <property type="molecule type" value="Genomic_DNA"/>
</dbReference>
<evidence type="ECO:0000313" key="12">
    <source>
        <dbReference type="Proteomes" id="UP000030680"/>
    </source>
</evidence>
<dbReference type="PANTHER" id="PTHR11088:SF60">
    <property type="entry name" value="TRNA DIMETHYLALLYLTRANSFERASE"/>
    <property type="match status" value="1"/>
</dbReference>
<dbReference type="GO" id="GO:0005524">
    <property type="term" value="F:ATP binding"/>
    <property type="evidence" value="ECO:0007669"/>
    <property type="project" value="UniProtKB-KW"/>
</dbReference>
<dbReference type="GO" id="GO:0006400">
    <property type="term" value="P:tRNA modification"/>
    <property type="evidence" value="ECO:0007669"/>
    <property type="project" value="TreeGrafter"/>
</dbReference>
<comment type="catalytic activity">
    <reaction evidence="9">
        <text>adenosine(37) in tRNA + dimethylallyl diphosphate = N(6)-dimethylallyladenosine(37) in tRNA + diphosphate</text>
        <dbReference type="Rhea" id="RHEA:26482"/>
        <dbReference type="Rhea" id="RHEA-COMP:10162"/>
        <dbReference type="Rhea" id="RHEA-COMP:10375"/>
        <dbReference type="ChEBI" id="CHEBI:33019"/>
        <dbReference type="ChEBI" id="CHEBI:57623"/>
        <dbReference type="ChEBI" id="CHEBI:74411"/>
        <dbReference type="ChEBI" id="CHEBI:74415"/>
        <dbReference type="EC" id="2.5.1.75"/>
    </reaction>
</comment>
<dbReference type="GO" id="GO:0052381">
    <property type="term" value="F:tRNA dimethylallyltransferase activity"/>
    <property type="evidence" value="ECO:0007669"/>
    <property type="project" value="UniProtKB-EC"/>
</dbReference>
<keyword evidence="6 10" id="KW-0547">Nucleotide-binding</keyword>
<evidence type="ECO:0000256" key="7">
    <source>
        <dbReference type="ARBA" id="ARBA00022840"/>
    </source>
</evidence>
<dbReference type="SUPFAM" id="SSF52540">
    <property type="entry name" value="P-loop containing nucleoside triphosphate hydrolases"/>
    <property type="match status" value="1"/>
</dbReference>
<dbReference type="NCBIfam" id="TIGR00174">
    <property type="entry name" value="miaA"/>
    <property type="match status" value="1"/>
</dbReference>
<dbReference type="GO" id="GO:0009691">
    <property type="term" value="P:cytokinin biosynthetic process"/>
    <property type="evidence" value="ECO:0007669"/>
    <property type="project" value="TreeGrafter"/>
</dbReference>
<dbReference type="RefSeq" id="XP_005708068.1">
    <property type="nucleotide sequence ID" value="XM_005708011.1"/>
</dbReference>
<evidence type="ECO:0000256" key="2">
    <source>
        <dbReference type="ARBA" id="ARBA00005842"/>
    </source>
</evidence>
<dbReference type="Proteomes" id="UP000030680">
    <property type="component" value="Unassembled WGS sequence"/>
</dbReference>
<dbReference type="KEGG" id="gsl:Gasu_12210"/>
<dbReference type="PANTHER" id="PTHR11088">
    <property type="entry name" value="TRNA DIMETHYLALLYLTRANSFERASE"/>
    <property type="match status" value="1"/>
</dbReference>
<evidence type="ECO:0000313" key="11">
    <source>
        <dbReference type="EMBL" id="EME31548.1"/>
    </source>
</evidence>
<dbReference type="OrthoDB" id="775260at2759"/>
<sequence length="453" mass="52450">MTETRFIYNTSYVFSFFQSRQVTSKTDLAAVNFVKVSNTIQFCSRQPCKFLSRMKASSLEAKPKVIVISGPTGVGKTRISIELAKLLNGEIISADSVQVYRKLDVGSNKPSIEERNGIVHHLIDIVEPTYEFSAGEFFQRAREATKSILSRHKVPIVVGGTSMYVRWYIYGLPATPPATNSVAYYVSTTLEELNGNWDLAIELLEQLDPMRATKICRNDWYRLRRALEIYYATGKPLSELPLQGGAPNPKKLLQGIPVTDLDYDFRCFFLVAPRKELNRFIDRRCERMIAQDGLLKEVFELLYKRELSKDSSAGKAIGYRQTIEYLTNHETNALDQFMKYLRDFQNASRQYARRQLQWFRGEELFHWVPVEMFSNDISHVAPIEYIMHWFAATSEEYKESTRQRIDAEVREISLKQGKEMKTYTPELVLFQDQNLIESTVREACDFQFKLREA</sequence>
<evidence type="ECO:0000256" key="1">
    <source>
        <dbReference type="ARBA" id="ARBA00001946"/>
    </source>
</evidence>